<dbReference type="EMBL" id="CP159253">
    <property type="protein sequence ID" value="XCG47568.1"/>
    <property type="molecule type" value="Genomic_DNA"/>
</dbReference>
<sequence length="580" mass="62436">MLHNTPAAPAVRETLERILTSETFGRSERARNLLRYLVEQEQAGHADRLKGFAIAVDVFGKDADFDPSTDAVVRVQAGRLRELLAHYYAAEGATEPIRITVPRGSYVPAYEVDPDRHPTAVAEAPADETAEPVHDIDLALAAESASPPSGAQMMRQLKLFWGAMAVIILMLGFLVYRINEPAPGDQVSASAGGIPAETSSVAGLAALEALPPVYISQTSDAEGPTRVASVLRTGLSGFDTVDFIGRDIAESDRGNPLQFVFVVGAGLAPGDVLVELQHSASGKVLLSRVLPAADVAAAKLDDTIADILSSTVPASGTIYGHIDQLGIQTGLTACLLLNDDYYLAESAERHAEAYRCFEKLASENAKSPLIYAEMASLHMEAVRDGYDYPPGATADKALALGYRAVQMVATSPYAHRSYGYLNQRIGNSEEATRWMRKAYELNTYDLSMAAAYGYALIFSGNYSEGAPIMERAVEASSAHPSWWDYGLFLARFMLNDMPKSERAAEALVTAKRGHYLAARAIAADCAGKPELAKQLLDELVVEFPEFANNPRAFFVNGKYPPEMTDKLLGALRRAGLGGPS</sequence>
<keyword evidence="1" id="KW-1133">Transmembrane helix</keyword>
<gene>
    <name evidence="2" type="ORF">ABVK50_20185</name>
</gene>
<dbReference type="InterPro" id="IPR011990">
    <property type="entry name" value="TPR-like_helical_dom_sf"/>
</dbReference>
<dbReference type="AlphaFoldDB" id="A0AAU8CML9"/>
<feature type="transmembrane region" description="Helical" evidence="1">
    <location>
        <begin position="159"/>
        <end position="178"/>
    </location>
</feature>
<evidence type="ECO:0008006" key="3">
    <source>
        <dbReference type="Google" id="ProtNLM"/>
    </source>
</evidence>
<name>A0AAU8CML9_9HYPH</name>
<evidence type="ECO:0000256" key="1">
    <source>
        <dbReference type="SAM" id="Phobius"/>
    </source>
</evidence>
<protein>
    <recommendedName>
        <fullName evidence="3">Tetratricopeptide repeat protein</fullName>
    </recommendedName>
</protein>
<keyword evidence="1" id="KW-0812">Transmembrane</keyword>
<dbReference type="Gene3D" id="1.25.40.10">
    <property type="entry name" value="Tetratricopeptide repeat domain"/>
    <property type="match status" value="1"/>
</dbReference>
<reference evidence="2" key="1">
    <citation type="submission" date="2024-06" db="EMBL/GenBank/DDBJ databases">
        <title>Mesorhizobium karijinii sp. nov., a symbiont of the iconic Swainsona formosa from arid Australia.</title>
        <authorList>
            <person name="Hill Y.J."/>
            <person name="Watkin E.L.J."/>
            <person name="O'Hara G.W."/>
            <person name="Terpolilli J."/>
            <person name="Tye M.L."/>
            <person name="Kohlmeier M.G."/>
        </authorList>
    </citation>
    <scope>NUCLEOTIDE SEQUENCE</scope>
    <source>
        <strain evidence="2">WSM2240</strain>
    </source>
</reference>
<accession>A0AAU8CML9</accession>
<dbReference type="RefSeq" id="WP_353644886.1">
    <property type="nucleotide sequence ID" value="NZ_CP159253.1"/>
</dbReference>
<dbReference type="SUPFAM" id="SSF48452">
    <property type="entry name" value="TPR-like"/>
    <property type="match status" value="1"/>
</dbReference>
<evidence type="ECO:0000313" key="2">
    <source>
        <dbReference type="EMBL" id="XCG47568.1"/>
    </source>
</evidence>
<organism evidence="2">
    <name type="scientific">Mesorhizobium sp. WSM2240</name>
    <dbReference type="NCBI Taxonomy" id="3228851"/>
    <lineage>
        <taxon>Bacteria</taxon>
        <taxon>Pseudomonadati</taxon>
        <taxon>Pseudomonadota</taxon>
        <taxon>Alphaproteobacteria</taxon>
        <taxon>Hyphomicrobiales</taxon>
        <taxon>Phyllobacteriaceae</taxon>
        <taxon>Mesorhizobium</taxon>
    </lineage>
</organism>
<keyword evidence="1" id="KW-0472">Membrane</keyword>
<proteinExistence type="predicted"/>